<dbReference type="PROSITE" id="PS51257">
    <property type="entry name" value="PROKAR_LIPOPROTEIN"/>
    <property type="match status" value="1"/>
</dbReference>
<dbReference type="RefSeq" id="WP_136780606.1">
    <property type="nucleotide sequence ID" value="NZ_SWCO01000001.1"/>
</dbReference>
<comment type="caution">
    <text evidence="2">The sequence shown here is derived from an EMBL/GenBank/DDBJ whole genome shotgun (WGS) entry which is preliminary data.</text>
</comment>
<dbReference type="Proteomes" id="UP000305471">
    <property type="component" value="Unassembled WGS sequence"/>
</dbReference>
<keyword evidence="3" id="KW-1185">Reference proteome</keyword>
<sequence>MKFVTKLSVLVAISMLASGCVTQKGIDSQERIPPQSNTEQTLPEDKVEDGTLEQEGKGLVEEGDIPAQGALEQDALVQGETVSEPKEQPKRKVGVFINAKKFPSHTHVGTTKFNNFTKEYSYDWQLTSTVFNKLKTAIEHSSSFEVVDVTSKVKGAWQLDFVVKQNENWTFSENQNALRKSLLADGITRIIVIEEAPTVAITECGTYGCSEHESQGFGLFTRSFLGTDHYIASASFDISIENLDRPVDIAAQPLFKELLDDALKNERIEEFIPPKNFDEISDKELAPVKSFVVSYFDRLAATVAQYLSKQ</sequence>
<evidence type="ECO:0000313" key="3">
    <source>
        <dbReference type="Proteomes" id="UP000305471"/>
    </source>
</evidence>
<dbReference type="OrthoDB" id="6328918at2"/>
<evidence type="ECO:0000256" key="1">
    <source>
        <dbReference type="SAM" id="MobiDB-lite"/>
    </source>
</evidence>
<proteinExistence type="predicted"/>
<reference evidence="2 3" key="1">
    <citation type="submission" date="2019-04" db="EMBL/GenBank/DDBJ databases">
        <title>Alteromonas portus sp. nov., an alginate lyase-excreting marine bacterium.</title>
        <authorList>
            <person name="Huang H."/>
            <person name="Mo K."/>
            <person name="Bao S."/>
        </authorList>
    </citation>
    <scope>NUCLEOTIDE SEQUENCE [LARGE SCALE GENOMIC DNA]</scope>
    <source>
        <strain evidence="2 3">HB161718</strain>
    </source>
</reference>
<dbReference type="EMBL" id="SWCO01000001">
    <property type="protein sequence ID" value="TKB04784.1"/>
    <property type="molecule type" value="Genomic_DNA"/>
</dbReference>
<accession>A0A4U0ZKD7</accession>
<name>A0A4U0ZKD7_9ALTE</name>
<dbReference type="AlphaFoldDB" id="A0A4U0ZKD7"/>
<feature type="region of interest" description="Disordered" evidence="1">
    <location>
        <begin position="27"/>
        <end position="52"/>
    </location>
</feature>
<organism evidence="2 3">
    <name type="scientific">Alteromonas portus</name>
    <dbReference type="NCBI Taxonomy" id="2565549"/>
    <lineage>
        <taxon>Bacteria</taxon>
        <taxon>Pseudomonadati</taxon>
        <taxon>Pseudomonadota</taxon>
        <taxon>Gammaproteobacteria</taxon>
        <taxon>Alteromonadales</taxon>
        <taxon>Alteromonadaceae</taxon>
        <taxon>Alteromonas/Salinimonas group</taxon>
        <taxon>Alteromonas</taxon>
    </lineage>
</organism>
<evidence type="ECO:0000313" key="2">
    <source>
        <dbReference type="EMBL" id="TKB04784.1"/>
    </source>
</evidence>
<feature type="compositionally biased region" description="Basic and acidic residues" evidence="1">
    <location>
        <begin position="43"/>
        <end position="52"/>
    </location>
</feature>
<gene>
    <name evidence="2" type="ORF">E5672_01445</name>
</gene>
<protein>
    <submittedName>
        <fullName evidence="2">Uncharacterized protein</fullName>
    </submittedName>
</protein>